<keyword evidence="2 3" id="KW-0732">Signal</keyword>
<dbReference type="InterPro" id="IPR028082">
    <property type="entry name" value="Peripla_BP_I"/>
</dbReference>
<dbReference type="EMBL" id="VIKS01000012">
    <property type="protein sequence ID" value="TQV85394.1"/>
    <property type="molecule type" value="Genomic_DNA"/>
</dbReference>
<evidence type="ECO:0000256" key="1">
    <source>
        <dbReference type="ARBA" id="ARBA00010062"/>
    </source>
</evidence>
<evidence type="ECO:0000256" key="2">
    <source>
        <dbReference type="ARBA" id="ARBA00022729"/>
    </source>
</evidence>
<comment type="caution">
    <text evidence="5">The sequence shown here is derived from an EMBL/GenBank/DDBJ whole genome shotgun (WGS) entry which is preliminary data.</text>
</comment>
<dbReference type="RefSeq" id="WP_142933071.1">
    <property type="nucleotide sequence ID" value="NZ_ML660168.1"/>
</dbReference>
<dbReference type="PANTHER" id="PTHR30483:SF6">
    <property type="entry name" value="PERIPLASMIC BINDING PROTEIN OF ABC TRANSPORTER FOR NATURAL AMINO ACIDS"/>
    <property type="match status" value="1"/>
</dbReference>
<dbReference type="InterPro" id="IPR028081">
    <property type="entry name" value="Leu-bd"/>
</dbReference>
<dbReference type="Gene3D" id="3.40.50.2300">
    <property type="match status" value="2"/>
</dbReference>
<proteinExistence type="inferred from homology"/>
<gene>
    <name evidence="5" type="ORF">FLL46_19705</name>
</gene>
<evidence type="ECO:0000313" key="6">
    <source>
        <dbReference type="Proteomes" id="UP000315439"/>
    </source>
</evidence>
<dbReference type="OrthoDB" id="7337537at2"/>
<comment type="similarity">
    <text evidence="1">Belongs to the leucine-binding protein family.</text>
</comment>
<dbReference type="Pfam" id="PF13458">
    <property type="entry name" value="Peripla_BP_6"/>
    <property type="match status" value="1"/>
</dbReference>
<feature type="signal peptide" evidence="3">
    <location>
        <begin position="1"/>
        <end position="22"/>
    </location>
</feature>
<organism evidence="5 6">
    <name type="scientific">Aliikangiella coralliicola</name>
    <dbReference type="NCBI Taxonomy" id="2592383"/>
    <lineage>
        <taxon>Bacteria</taxon>
        <taxon>Pseudomonadati</taxon>
        <taxon>Pseudomonadota</taxon>
        <taxon>Gammaproteobacteria</taxon>
        <taxon>Oceanospirillales</taxon>
        <taxon>Pleioneaceae</taxon>
        <taxon>Aliikangiella</taxon>
    </lineage>
</organism>
<dbReference type="AlphaFoldDB" id="A0A545U7F6"/>
<accession>A0A545U7F6</accession>
<name>A0A545U7F6_9GAMM</name>
<evidence type="ECO:0000313" key="5">
    <source>
        <dbReference type="EMBL" id="TQV85394.1"/>
    </source>
</evidence>
<dbReference type="SUPFAM" id="SSF53822">
    <property type="entry name" value="Periplasmic binding protein-like I"/>
    <property type="match status" value="1"/>
</dbReference>
<dbReference type="PANTHER" id="PTHR30483">
    <property type="entry name" value="LEUCINE-SPECIFIC-BINDING PROTEIN"/>
    <property type="match status" value="1"/>
</dbReference>
<evidence type="ECO:0000256" key="3">
    <source>
        <dbReference type="SAM" id="SignalP"/>
    </source>
</evidence>
<protein>
    <submittedName>
        <fullName evidence="5">ABC transporter substrate-binding protein</fullName>
    </submittedName>
</protein>
<feature type="domain" description="Leucine-binding protein" evidence="4">
    <location>
        <begin position="55"/>
        <end position="355"/>
    </location>
</feature>
<dbReference type="InterPro" id="IPR051010">
    <property type="entry name" value="BCAA_transport"/>
</dbReference>
<feature type="chain" id="PRO_5021860361" evidence="3">
    <location>
        <begin position="23"/>
        <end position="439"/>
    </location>
</feature>
<evidence type="ECO:0000259" key="4">
    <source>
        <dbReference type="Pfam" id="PF13458"/>
    </source>
</evidence>
<reference evidence="5 6" key="1">
    <citation type="submission" date="2019-07" db="EMBL/GenBank/DDBJ databases">
        <title>Draft genome for Aliikangiella sp. M105.</title>
        <authorList>
            <person name="Wang G."/>
        </authorList>
    </citation>
    <scope>NUCLEOTIDE SEQUENCE [LARGE SCALE GENOMIC DNA]</scope>
    <source>
        <strain evidence="5 6">M105</strain>
    </source>
</reference>
<sequence length="439" mass="47671">MQTKIFTIIIFCYLTINLIACSSSDSNQNQPLQPDVVADQIKTDAINIGSIAARPSRRDAILLAVKQINDSGGVLNKELNAVTTIRRNVTDSVQFALDMVNAGIEVIQVSGSSRSTSITETLSPLKKLIISESATSPSITDFIDDDYLFRLAPSDIYQGRVLAELAANAGASTAVIVINEDDIFGSDLALQFQQNFELLGGSVIQTVEIPSTTLTDFSPFLGTIYDQQPDVIMNAMLLPEFAANQINAAVQINFNGFYLFPDTIAGKPEFVNNLVDLSLVENARGASSGFGLENNTEFQFFKQSFIAQFNLEPQTFNVTAYDYAMITALAIEKAGYDNNTDSPNGEQIRNSLRSVMNPPGIKLGPSDIGQALSLIRQGQDVDYSGAYSDTDWDNNGDIFGDVVYNIFLLDAQLGDFIVSGQVVVNIPEPASVVPNKTEY</sequence>
<dbReference type="Proteomes" id="UP000315439">
    <property type="component" value="Unassembled WGS sequence"/>
</dbReference>
<keyword evidence="6" id="KW-1185">Reference proteome</keyword>